<dbReference type="OrthoDB" id="5312133at2759"/>
<organism evidence="3 4">
    <name type="scientific">Ophiocordyceps polyrhachis-furcata BCC 54312</name>
    <dbReference type="NCBI Taxonomy" id="1330021"/>
    <lineage>
        <taxon>Eukaryota</taxon>
        <taxon>Fungi</taxon>
        <taxon>Dikarya</taxon>
        <taxon>Ascomycota</taxon>
        <taxon>Pezizomycotina</taxon>
        <taxon>Sordariomycetes</taxon>
        <taxon>Hypocreomycetidae</taxon>
        <taxon>Hypocreales</taxon>
        <taxon>Ophiocordycipitaceae</taxon>
        <taxon>Ophiocordyceps</taxon>
    </lineage>
</organism>
<evidence type="ECO:0000256" key="2">
    <source>
        <dbReference type="SAM" id="Phobius"/>
    </source>
</evidence>
<keyword evidence="4" id="KW-1185">Reference proteome</keyword>
<name>A0A367LIL5_9HYPO</name>
<feature type="region of interest" description="Disordered" evidence="1">
    <location>
        <begin position="600"/>
        <end position="626"/>
    </location>
</feature>
<dbReference type="PANTHER" id="PTHR42055:SF1">
    <property type="entry name" value="YALI0E03476P"/>
    <property type="match status" value="1"/>
</dbReference>
<evidence type="ECO:0000256" key="1">
    <source>
        <dbReference type="SAM" id="MobiDB-lite"/>
    </source>
</evidence>
<dbReference type="PANTHER" id="PTHR42055">
    <property type="entry name" value="YALI0E03476P"/>
    <property type="match status" value="1"/>
</dbReference>
<feature type="region of interest" description="Disordered" evidence="1">
    <location>
        <begin position="514"/>
        <end position="550"/>
    </location>
</feature>
<feature type="non-terminal residue" evidence="3">
    <location>
        <position position="1"/>
    </location>
</feature>
<feature type="non-terminal residue" evidence="3">
    <location>
        <position position="626"/>
    </location>
</feature>
<comment type="caution">
    <text evidence="3">The sequence shown here is derived from an EMBL/GenBank/DDBJ whole genome shotgun (WGS) entry which is preliminary data.</text>
</comment>
<proteinExistence type="predicted"/>
<dbReference type="Proteomes" id="UP000253664">
    <property type="component" value="Unassembled WGS sequence"/>
</dbReference>
<feature type="transmembrane region" description="Helical" evidence="2">
    <location>
        <begin position="69"/>
        <end position="91"/>
    </location>
</feature>
<gene>
    <name evidence="3" type="ORF">L249_6130</name>
</gene>
<keyword evidence="2" id="KW-1133">Transmembrane helix</keyword>
<reference evidence="3 4" key="1">
    <citation type="journal article" date="2015" name="BMC Genomics">
        <title>Insights from the genome of Ophiocordyceps polyrhachis-furcata to pathogenicity and host specificity in insect fungi.</title>
        <authorList>
            <person name="Wichadakul D."/>
            <person name="Kobmoo N."/>
            <person name="Ingsriswang S."/>
            <person name="Tangphatsornruang S."/>
            <person name="Chantasingh D."/>
            <person name="Luangsa-ard J.J."/>
            <person name="Eurwilaichitr L."/>
        </authorList>
    </citation>
    <scope>NUCLEOTIDE SEQUENCE [LARGE SCALE GENOMIC DNA]</scope>
    <source>
        <strain evidence="3 4">BCC 54312</strain>
    </source>
</reference>
<accession>A0A367LIL5</accession>
<feature type="compositionally biased region" description="Basic and acidic residues" evidence="1">
    <location>
        <begin position="600"/>
        <end position="614"/>
    </location>
</feature>
<sequence length="626" mass="69476">PWVPTTLRVPVNCSVDYGRGVLPLAVTRLWAGRGLIHLPRRLSFVRSHSRLSSHLTVVMPPVRFPPRRLSSLLLALVLLALTCVLLLASAVPSSPLTIVAATDGTMSRVMHKSQQIMADNHWLSTPFSGDQAALLPPPLQRRPVYCYHEVTPGSARDDRQAERRLLMTWRRAWWAQGFHPIVLHIAEAKKNPRYASLRRLGLPPAAFKDLSRWLAWETVGAGILTHHTLLPMLPNDATLTYLARGEYSSSLKRWEGLADALLVGTREGVSAALDYAMAHHSSDLLIDSLPEDVIETDTKPPTGLAWYSRAAVESKYRAVAAAFRQSRANGLGALNKLVNTHLHISWQNQFSDGIDALKPYPEHTTTMVSGALKLARQLASCSESPIPSSCPPNLPDCTPCVATAPMRVSTPARYRNSSHVFSIGTVPHPWTLALLHNQRSSLNISWIRRESSRDPWLTTVTRALLGSGVSGNRRVLSLKEAAATAKNSFWLPAEDTMPTDLSWHFGFNVPEHGMDDGRSLSPVPAQRLSHNSESSSDEGDAKETPLLERAKQVVMQTKPTLEAGLRASLEAWNMADTEAWRFVRALHARRLMEMEAARQEAEISSKDEATDEGRLSWSRWRHRLEG</sequence>
<evidence type="ECO:0000313" key="3">
    <source>
        <dbReference type="EMBL" id="RCI14283.1"/>
    </source>
</evidence>
<protein>
    <submittedName>
        <fullName evidence="3">Uncharacterized protein</fullName>
    </submittedName>
</protein>
<feature type="compositionally biased region" description="Basic and acidic residues" evidence="1">
    <location>
        <begin position="539"/>
        <end position="550"/>
    </location>
</feature>
<keyword evidence="2" id="KW-0812">Transmembrane</keyword>
<dbReference type="AlphaFoldDB" id="A0A367LIL5"/>
<evidence type="ECO:0000313" key="4">
    <source>
        <dbReference type="Proteomes" id="UP000253664"/>
    </source>
</evidence>
<dbReference type="EMBL" id="LKCN02000004">
    <property type="protein sequence ID" value="RCI14283.1"/>
    <property type="molecule type" value="Genomic_DNA"/>
</dbReference>
<keyword evidence="2" id="KW-0472">Membrane</keyword>